<keyword evidence="2" id="KW-1185">Reference proteome</keyword>
<proteinExistence type="predicted"/>
<organism evidence="1 2">
    <name type="scientific">Levilactobacillus lanxiensis</name>
    <dbReference type="NCBI Taxonomy" id="2799568"/>
    <lineage>
        <taxon>Bacteria</taxon>
        <taxon>Bacillati</taxon>
        <taxon>Bacillota</taxon>
        <taxon>Bacilli</taxon>
        <taxon>Lactobacillales</taxon>
        <taxon>Lactobacillaceae</taxon>
        <taxon>Levilactobacillus</taxon>
    </lineage>
</organism>
<dbReference type="Proteomes" id="UP001597189">
    <property type="component" value="Unassembled WGS sequence"/>
</dbReference>
<comment type="caution">
    <text evidence="1">The sequence shown here is derived from an EMBL/GenBank/DDBJ whole genome shotgun (WGS) entry which is preliminary data.</text>
</comment>
<dbReference type="RefSeq" id="WP_203642978.1">
    <property type="nucleotide sequence ID" value="NZ_BOLN01000002.1"/>
</dbReference>
<sequence length="201" mass="22670">MIKSYPENYKVTDINRMNCRYSLEISAVDSDKEQDLIVLMENPSVGDEYEMDSTIQRLVDHVAKNYKKMIIVNVTPVVATSDLDKYIHEINEQKSKNVKVVKSIIDNASDEAELLVATGDLSNVKGSDELCKALQSSYVELMDMIGNTSLYDNMHVISLVGNENKKYGGHPLRKDTDCLDNLTDVTKVEHDAAWHLKEIKA</sequence>
<evidence type="ECO:0000313" key="1">
    <source>
        <dbReference type="EMBL" id="MFD1454775.1"/>
    </source>
</evidence>
<accession>A0ABW4D2B7</accession>
<dbReference type="EMBL" id="JBHTOD010000002">
    <property type="protein sequence ID" value="MFD1454775.1"/>
    <property type="molecule type" value="Genomic_DNA"/>
</dbReference>
<gene>
    <name evidence="1" type="ORF">ACFQ44_03630</name>
</gene>
<dbReference type="Pfam" id="PF07799">
    <property type="entry name" value="DUF1643"/>
    <property type="match status" value="1"/>
</dbReference>
<dbReference type="InterPro" id="IPR012441">
    <property type="entry name" value="DUF1643"/>
</dbReference>
<protein>
    <submittedName>
        <fullName evidence="1">DUF1643 domain-containing protein</fullName>
    </submittedName>
</protein>
<name>A0ABW4D2B7_9LACO</name>
<evidence type="ECO:0000313" key="2">
    <source>
        <dbReference type="Proteomes" id="UP001597189"/>
    </source>
</evidence>
<reference evidence="2" key="1">
    <citation type="journal article" date="2019" name="Int. J. Syst. Evol. Microbiol.">
        <title>The Global Catalogue of Microorganisms (GCM) 10K type strain sequencing project: providing services to taxonomists for standard genome sequencing and annotation.</title>
        <authorList>
            <consortium name="The Broad Institute Genomics Platform"/>
            <consortium name="The Broad Institute Genome Sequencing Center for Infectious Disease"/>
            <person name="Wu L."/>
            <person name="Ma J."/>
        </authorList>
    </citation>
    <scope>NUCLEOTIDE SEQUENCE [LARGE SCALE GENOMIC DNA]</scope>
    <source>
        <strain evidence="2">CCM 8979</strain>
    </source>
</reference>